<dbReference type="Proteomes" id="UP000601108">
    <property type="component" value="Unassembled WGS sequence"/>
</dbReference>
<dbReference type="EMBL" id="BMWS01000011">
    <property type="protein sequence ID" value="GGX17796.1"/>
    <property type="molecule type" value="Genomic_DNA"/>
</dbReference>
<organism evidence="1 2">
    <name type="scientific">Aquimarina muelleri</name>
    <dbReference type="NCBI Taxonomy" id="279356"/>
    <lineage>
        <taxon>Bacteria</taxon>
        <taxon>Pseudomonadati</taxon>
        <taxon>Bacteroidota</taxon>
        <taxon>Flavobacteriia</taxon>
        <taxon>Flavobacteriales</taxon>
        <taxon>Flavobacteriaceae</taxon>
        <taxon>Aquimarina</taxon>
    </lineage>
</organism>
<dbReference type="AlphaFoldDB" id="A0A918JVJ3"/>
<name>A0A918JVJ3_9FLAO</name>
<evidence type="ECO:0000313" key="1">
    <source>
        <dbReference type="EMBL" id="GGX17796.1"/>
    </source>
</evidence>
<sequence length="126" mass="14518">MHKFVTILLATIVLTYNMSTAIIIADFLVNQKIIAKTLCVQKEAPKGCNGKCQLRKSLRKYQNKKSTKGPVHNHKRMAPEFCYIQPINNFDFILLPKRTSLKIINTIRYTTISKYYDIDIPPPIYG</sequence>
<keyword evidence="2" id="KW-1185">Reference proteome</keyword>
<proteinExistence type="predicted"/>
<evidence type="ECO:0000313" key="2">
    <source>
        <dbReference type="Proteomes" id="UP000601108"/>
    </source>
</evidence>
<comment type="caution">
    <text evidence="1">The sequence shown here is derived from an EMBL/GenBank/DDBJ whole genome shotgun (WGS) entry which is preliminary data.</text>
</comment>
<reference evidence="1 2" key="1">
    <citation type="journal article" date="2014" name="Int. J. Syst. Evol. Microbiol.">
        <title>Complete genome sequence of Corynebacterium casei LMG S-19264T (=DSM 44701T), isolated from a smear-ripened cheese.</title>
        <authorList>
            <consortium name="US DOE Joint Genome Institute (JGI-PGF)"/>
            <person name="Walter F."/>
            <person name="Albersmeier A."/>
            <person name="Kalinowski J."/>
            <person name="Ruckert C."/>
        </authorList>
    </citation>
    <scope>NUCLEOTIDE SEQUENCE [LARGE SCALE GENOMIC DNA]</scope>
    <source>
        <strain evidence="1 2">KCTC 12285</strain>
    </source>
</reference>
<dbReference type="RefSeq" id="WP_027414320.1">
    <property type="nucleotide sequence ID" value="NZ_BMWS01000011.1"/>
</dbReference>
<gene>
    <name evidence="1" type="ORF">GCM10007384_19000</name>
</gene>
<protein>
    <submittedName>
        <fullName evidence="1">Uncharacterized protein</fullName>
    </submittedName>
</protein>
<accession>A0A918JVJ3</accession>